<dbReference type="GeneID" id="6075702"/>
<reference evidence="2 3" key="1">
    <citation type="journal article" date="2008" name="Nature">
        <title>The genome of Laccaria bicolor provides insights into mycorrhizal symbiosis.</title>
        <authorList>
            <person name="Martin F."/>
            <person name="Aerts A."/>
            <person name="Ahren D."/>
            <person name="Brun A."/>
            <person name="Danchin E.G.J."/>
            <person name="Duchaussoy F."/>
            <person name="Gibon J."/>
            <person name="Kohler A."/>
            <person name="Lindquist E."/>
            <person name="Pereda V."/>
            <person name="Salamov A."/>
            <person name="Shapiro H.J."/>
            <person name="Wuyts J."/>
            <person name="Blaudez D."/>
            <person name="Buee M."/>
            <person name="Brokstein P."/>
            <person name="Canbaeck B."/>
            <person name="Cohen D."/>
            <person name="Courty P.E."/>
            <person name="Coutinho P.M."/>
            <person name="Delaruelle C."/>
            <person name="Detter J.C."/>
            <person name="Deveau A."/>
            <person name="DiFazio S."/>
            <person name="Duplessis S."/>
            <person name="Fraissinet-Tachet L."/>
            <person name="Lucic E."/>
            <person name="Frey-Klett P."/>
            <person name="Fourrey C."/>
            <person name="Feussner I."/>
            <person name="Gay G."/>
            <person name="Grimwood J."/>
            <person name="Hoegger P.J."/>
            <person name="Jain P."/>
            <person name="Kilaru S."/>
            <person name="Labbe J."/>
            <person name="Lin Y.C."/>
            <person name="Legue V."/>
            <person name="Le Tacon F."/>
            <person name="Marmeisse R."/>
            <person name="Melayah D."/>
            <person name="Montanini B."/>
            <person name="Muratet M."/>
            <person name="Nehls U."/>
            <person name="Niculita-Hirzel H."/>
            <person name="Oudot-Le Secq M.P."/>
            <person name="Peter M."/>
            <person name="Quesneville H."/>
            <person name="Rajashekar B."/>
            <person name="Reich M."/>
            <person name="Rouhier N."/>
            <person name="Schmutz J."/>
            <person name="Yin T."/>
            <person name="Chalot M."/>
            <person name="Henrissat B."/>
            <person name="Kuees U."/>
            <person name="Lucas S."/>
            <person name="Van de Peer Y."/>
            <person name="Podila G.K."/>
            <person name="Polle A."/>
            <person name="Pukkila P.J."/>
            <person name="Richardson P.M."/>
            <person name="Rouze P."/>
            <person name="Sanders I.R."/>
            <person name="Stajich J.E."/>
            <person name="Tunlid A."/>
            <person name="Tuskan G."/>
            <person name="Grigoriev I.V."/>
        </authorList>
    </citation>
    <scope>NUCLEOTIDE SEQUENCE [LARGE SCALE GENOMIC DNA]</scope>
    <source>
        <strain evidence="3">S238N-H82 / ATCC MYA-4686</strain>
    </source>
</reference>
<dbReference type="AlphaFoldDB" id="B0D6U9"/>
<gene>
    <name evidence="2" type="ORF">LACBIDRAFT_318701</name>
</gene>
<evidence type="ECO:0000313" key="3">
    <source>
        <dbReference type="Proteomes" id="UP000001194"/>
    </source>
</evidence>
<sequence>MPPRHASSDSNQSTAATTTTTNDRGGASAAKRSATPDIPPLRLTSPQPVAVAHTTHQPSPRHSAVHAVSTPYVPVCTCRGRKEL</sequence>
<evidence type="ECO:0000256" key="1">
    <source>
        <dbReference type="SAM" id="MobiDB-lite"/>
    </source>
</evidence>
<evidence type="ECO:0000313" key="2">
    <source>
        <dbReference type="EMBL" id="EDR09538.1"/>
    </source>
</evidence>
<organism evidence="3">
    <name type="scientific">Laccaria bicolor (strain S238N-H82 / ATCC MYA-4686)</name>
    <name type="common">Bicoloured deceiver</name>
    <name type="synonym">Laccaria laccata var. bicolor</name>
    <dbReference type="NCBI Taxonomy" id="486041"/>
    <lineage>
        <taxon>Eukaryota</taxon>
        <taxon>Fungi</taxon>
        <taxon>Dikarya</taxon>
        <taxon>Basidiomycota</taxon>
        <taxon>Agaricomycotina</taxon>
        <taxon>Agaricomycetes</taxon>
        <taxon>Agaricomycetidae</taxon>
        <taxon>Agaricales</taxon>
        <taxon>Agaricineae</taxon>
        <taxon>Hydnangiaceae</taxon>
        <taxon>Laccaria</taxon>
    </lineage>
</organism>
<name>B0D6U9_LACBS</name>
<keyword evidence="3" id="KW-1185">Reference proteome</keyword>
<dbReference type="EMBL" id="DS547099">
    <property type="protein sequence ID" value="EDR09538.1"/>
    <property type="molecule type" value="Genomic_DNA"/>
</dbReference>
<dbReference type="OrthoDB" id="10601859at2759"/>
<dbReference type="Proteomes" id="UP000001194">
    <property type="component" value="Unassembled WGS sequence"/>
</dbReference>
<dbReference type="KEGG" id="lbc:LACBIDRAFT_318701"/>
<proteinExistence type="predicted"/>
<accession>B0D6U9</accession>
<dbReference type="RefSeq" id="XP_001879887.1">
    <property type="nucleotide sequence ID" value="XM_001879852.1"/>
</dbReference>
<feature type="region of interest" description="Disordered" evidence="1">
    <location>
        <begin position="1"/>
        <end position="68"/>
    </location>
</feature>
<protein>
    <submittedName>
        <fullName evidence="2">Predicted protein</fullName>
    </submittedName>
</protein>
<dbReference type="InParanoid" id="B0D6U9"/>
<dbReference type="HOGENOM" id="CLU_2527841_0_0_1"/>